<name>A0A8X6IJR3_NEPPI</name>
<organism evidence="1 2">
    <name type="scientific">Nephila pilipes</name>
    <name type="common">Giant wood spider</name>
    <name type="synonym">Nephila maculata</name>
    <dbReference type="NCBI Taxonomy" id="299642"/>
    <lineage>
        <taxon>Eukaryota</taxon>
        <taxon>Metazoa</taxon>
        <taxon>Ecdysozoa</taxon>
        <taxon>Arthropoda</taxon>
        <taxon>Chelicerata</taxon>
        <taxon>Arachnida</taxon>
        <taxon>Araneae</taxon>
        <taxon>Araneomorphae</taxon>
        <taxon>Entelegynae</taxon>
        <taxon>Araneoidea</taxon>
        <taxon>Nephilidae</taxon>
        <taxon>Nephila</taxon>
    </lineage>
</organism>
<reference evidence="1" key="1">
    <citation type="submission" date="2020-08" db="EMBL/GenBank/DDBJ databases">
        <title>Multicomponent nature underlies the extraordinary mechanical properties of spider dragline silk.</title>
        <authorList>
            <person name="Kono N."/>
            <person name="Nakamura H."/>
            <person name="Mori M."/>
            <person name="Yoshida Y."/>
            <person name="Ohtoshi R."/>
            <person name="Malay A.D."/>
            <person name="Moran D.A.P."/>
            <person name="Tomita M."/>
            <person name="Numata K."/>
            <person name="Arakawa K."/>
        </authorList>
    </citation>
    <scope>NUCLEOTIDE SEQUENCE</scope>
</reference>
<evidence type="ECO:0000313" key="1">
    <source>
        <dbReference type="EMBL" id="GFS48054.1"/>
    </source>
</evidence>
<proteinExistence type="predicted"/>
<protein>
    <submittedName>
        <fullName evidence="1">Uncharacterized protein</fullName>
    </submittedName>
</protein>
<evidence type="ECO:0000313" key="2">
    <source>
        <dbReference type="Proteomes" id="UP000887013"/>
    </source>
</evidence>
<accession>A0A8X6IJR3</accession>
<dbReference type="AlphaFoldDB" id="A0A8X6IJR3"/>
<keyword evidence="2" id="KW-1185">Reference proteome</keyword>
<gene>
    <name evidence="1" type="ORF">NPIL_665201</name>
</gene>
<sequence length="112" mass="13400">MMIVLKTVRHVIFRWPIISDKTKTSHYDCLVFTYKTPVIPLRNHFTKRFGRKKKTCTEFPRIEVCWTSKVSIEQKKDKRLLQSTVSDQIDRKHKSVYTQFPRKAMSICLRPV</sequence>
<comment type="caution">
    <text evidence="1">The sequence shown here is derived from an EMBL/GenBank/DDBJ whole genome shotgun (WGS) entry which is preliminary data.</text>
</comment>
<dbReference type="EMBL" id="BMAW01091113">
    <property type="protein sequence ID" value="GFS48054.1"/>
    <property type="molecule type" value="Genomic_DNA"/>
</dbReference>
<dbReference type="Proteomes" id="UP000887013">
    <property type="component" value="Unassembled WGS sequence"/>
</dbReference>